<proteinExistence type="predicted"/>
<keyword evidence="3" id="KW-0732">Signal</keyword>
<dbReference type="EMBL" id="BAAANN010000048">
    <property type="protein sequence ID" value="GAA1988232.1"/>
    <property type="molecule type" value="Genomic_DNA"/>
</dbReference>
<evidence type="ECO:0008006" key="9">
    <source>
        <dbReference type="Google" id="ProtNLM"/>
    </source>
</evidence>
<name>A0ABN2SLL3_9PSEU</name>
<dbReference type="PROSITE" id="PS51257">
    <property type="entry name" value="PROKAR_LIPOPROTEIN"/>
    <property type="match status" value="1"/>
</dbReference>
<keyword evidence="5" id="KW-0564">Palmitate</keyword>
<evidence type="ECO:0000256" key="5">
    <source>
        <dbReference type="ARBA" id="ARBA00023139"/>
    </source>
</evidence>
<organism evidence="7 8">
    <name type="scientific">Amycolatopsis minnesotensis</name>
    <dbReference type="NCBI Taxonomy" id="337894"/>
    <lineage>
        <taxon>Bacteria</taxon>
        <taxon>Bacillati</taxon>
        <taxon>Actinomycetota</taxon>
        <taxon>Actinomycetes</taxon>
        <taxon>Pseudonocardiales</taxon>
        <taxon>Pseudonocardiaceae</taxon>
        <taxon>Amycolatopsis</taxon>
    </lineage>
</organism>
<protein>
    <recommendedName>
        <fullName evidence="9">LppA-like lipoprotein</fullName>
    </recommendedName>
</protein>
<evidence type="ECO:0000256" key="2">
    <source>
        <dbReference type="ARBA" id="ARBA00022475"/>
    </source>
</evidence>
<keyword evidence="4" id="KW-0472">Membrane</keyword>
<keyword evidence="6" id="KW-0449">Lipoprotein</keyword>
<evidence type="ECO:0000256" key="1">
    <source>
        <dbReference type="ARBA" id="ARBA00004193"/>
    </source>
</evidence>
<evidence type="ECO:0000313" key="8">
    <source>
        <dbReference type="Proteomes" id="UP001501116"/>
    </source>
</evidence>
<evidence type="ECO:0000256" key="6">
    <source>
        <dbReference type="ARBA" id="ARBA00023288"/>
    </source>
</evidence>
<dbReference type="InterPro" id="IPR032018">
    <property type="entry name" value="LppA/LppB/LprP"/>
</dbReference>
<keyword evidence="8" id="KW-1185">Reference proteome</keyword>
<evidence type="ECO:0000256" key="4">
    <source>
        <dbReference type="ARBA" id="ARBA00023136"/>
    </source>
</evidence>
<dbReference type="Pfam" id="PF16708">
    <property type="entry name" value="LppA"/>
    <property type="match status" value="1"/>
</dbReference>
<accession>A0ABN2SLL3</accession>
<keyword evidence="2" id="KW-1003">Cell membrane</keyword>
<sequence>MPPHHTRRAPSPIVALAGAFAVAGLLAGCGGEGPSVSDAYRELMQRPDIEQAQEIYTTMLTTIRERLTAELGRAWKQGDDLSGSGCGNGYPGLDADGEIRRLPRWDSPGNLPDAQWPRAQELVGQIAATYGFNPAPKVFKDAPSNHDVVYRKSDGALLNFGTGKNTSVRVDTGCHLTVEAHRRGSPSKP</sequence>
<comment type="caution">
    <text evidence="7">The sequence shown here is derived from an EMBL/GenBank/DDBJ whole genome shotgun (WGS) entry which is preliminary data.</text>
</comment>
<dbReference type="Proteomes" id="UP001501116">
    <property type="component" value="Unassembled WGS sequence"/>
</dbReference>
<reference evidence="7 8" key="1">
    <citation type="journal article" date="2019" name="Int. J. Syst. Evol. Microbiol.">
        <title>The Global Catalogue of Microorganisms (GCM) 10K type strain sequencing project: providing services to taxonomists for standard genome sequencing and annotation.</title>
        <authorList>
            <consortium name="The Broad Institute Genomics Platform"/>
            <consortium name="The Broad Institute Genome Sequencing Center for Infectious Disease"/>
            <person name="Wu L."/>
            <person name="Ma J."/>
        </authorList>
    </citation>
    <scope>NUCLEOTIDE SEQUENCE [LARGE SCALE GENOMIC DNA]</scope>
    <source>
        <strain evidence="7 8">JCM 14545</strain>
    </source>
</reference>
<gene>
    <name evidence="7" type="ORF">GCM10009754_77900</name>
</gene>
<dbReference type="Gene3D" id="3.30.2030.20">
    <property type="match status" value="1"/>
</dbReference>
<evidence type="ECO:0000313" key="7">
    <source>
        <dbReference type="EMBL" id="GAA1988232.1"/>
    </source>
</evidence>
<evidence type="ECO:0000256" key="3">
    <source>
        <dbReference type="ARBA" id="ARBA00022729"/>
    </source>
</evidence>
<comment type="subcellular location">
    <subcellularLocation>
        <location evidence="1">Cell membrane</location>
        <topology evidence="1">Lipid-anchor</topology>
    </subcellularLocation>
</comment>